<evidence type="ECO:0000256" key="2">
    <source>
        <dbReference type="ARBA" id="ARBA00008455"/>
    </source>
</evidence>
<evidence type="ECO:0000256" key="4">
    <source>
        <dbReference type="ARBA" id="ARBA00022729"/>
    </source>
</evidence>
<dbReference type="InterPro" id="IPR000169">
    <property type="entry name" value="Pept_cys_AS"/>
</dbReference>
<evidence type="ECO:0000313" key="14">
    <source>
        <dbReference type="Proteomes" id="UP000076078"/>
    </source>
</evidence>
<comment type="caution">
    <text evidence="13">The sequence shown here is derived from an EMBL/GenBank/DDBJ whole genome shotgun (WGS) entry which is preliminary data.</text>
</comment>
<keyword evidence="8" id="KW-0458">Lysosome</keyword>
<protein>
    <submittedName>
        <fullName evidence="13">Cysteine proteinase</fullName>
    </submittedName>
</protein>
<evidence type="ECO:0000256" key="10">
    <source>
        <dbReference type="SAM" id="SignalP"/>
    </source>
</evidence>
<dbReference type="PROSITE" id="PS00640">
    <property type="entry name" value="THIOL_PROTEASE_ASN"/>
    <property type="match status" value="1"/>
</dbReference>
<dbReference type="OrthoDB" id="10253408at2759"/>
<keyword evidence="7" id="KW-1015">Disulfide bond</keyword>
<keyword evidence="5" id="KW-0788">Thiol protease</keyword>
<dbReference type="Gene3D" id="1.10.287.2250">
    <property type="match status" value="1"/>
</dbReference>
<feature type="compositionally biased region" description="Low complexity" evidence="9">
    <location>
        <begin position="364"/>
        <end position="383"/>
    </location>
</feature>
<name>A0A152A9R5_TIELA</name>
<organism evidence="13 14">
    <name type="scientific">Tieghemostelium lacteum</name>
    <name type="common">Slime mold</name>
    <name type="synonym">Dictyostelium lacteum</name>
    <dbReference type="NCBI Taxonomy" id="361077"/>
    <lineage>
        <taxon>Eukaryota</taxon>
        <taxon>Amoebozoa</taxon>
        <taxon>Evosea</taxon>
        <taxon>Eumycetozoa</taxon>
        <taxon>Dictyostelia</taxon>
        <taxon>Dictyosteliales</taxon>
        <taxon>Raperosteliaceae</taxon>
        <taxon>Tieghemostelium</taxon>
    </lineage>
</organism>
<evidence type="ECO:0000256" key="9">
    <source>
        <dbReference type="SAM" id="MobiDB-lite"/>
    </source>
</evidence>
<dbReference type="InParanoid" id="A0A152A9R5"/>
<keyword evidence="14" id="KW-1185">Reference proteome</keyword>
<dbReference type="InterPro" id="IPR013128">
    <property type="entry name" value="Peptidase_C1A"/>
</dbReference>
<keyword evidence="6" id="KW-0865">Zymogen</keyword>
<reference evidence="13 14" key="1">
    <citation type="submission" date="2015-12" db="EMBL/GenBank/DDBJ databases">
        <title>Dictyostelia acquired genes for synthesis and detection of signals that induce cell-type specialization by lateral gene transfer from prokaryotes.</title>
        <authorList>
            <person name="Gloeckner G."/>
            <person name="Schaap P."/>
        </authorList>
    </citation>
    <scope>NUCLEOTIDE SEQUENCE [LARGE SCALE GENOMIC DNA]</scope>
    <source>
        <strain evidence="13 14">TK</strain>
    </source>
</reference>
<dbReference type="PROSITE" id="PS00139">
    <property type="entry name" value="THIOL_PROTEASE_CYS"/>
    <property type="match status" value="1"/>
</dbReference>
<dbReference type="EMBL" id="LODT01000001">
    <property type="protein sequence ID" value="KYR02954.1"/>
    <property type="molecule type" value="Genomic_DNA"/>
</dbReference>
<dbReference type="GO" id="GO:0005764">
    <property type="term" value="C:lysosome"/>
    <property type="evidence" value="ECO:0007669"/>
    <property type="project" value="UniProtKB-SubCell"/>
</dbReference>
<evidence type="ECO:0000313" key="13">
    <source>
        <dbReference type="EMBL" id="KYR02954.1"/>
    </source>
</evidence>
<feature type="chain" id="PRO_5018621261" evidence="10">
    <location>
        <begin position="23"/>
        <end position="427"/>
    </location>
</feature>
<evidence type="ECO:0000256" key="1">
    <source>
        <dbReference type="ARBA" id="ARBA00004371"/>
    </source>
</evidence>
<sequence>MKQTVVSLLLLVLTIVIVSIEGTKFSEVEYRNTFTQWMITYQKEYSANDFLKRYQIFKNNMDFVDEWNSKGSETILGLNLFADLSNDEFVNTYMMPKYDVEQMQRDTVLEGIFGHSHISNNFVSDGVEVDWRTKGAVSEVKNQGACGSCWSFSTTGSIESAHFMATGNMVTLSEQNLMDCTFNVTGNQGCGGGAVAPAYKYVIENGGIDTEASYPYTAENGKDGCQFNPDNVGATIDNFNFVLPFFSEKALEYMVTQRPISVSIDAAQPSFQLYSGGIYFEPKCSTTFLTHDVLAVGYGSGIPSNDTTSTGSASEDSWSGTVTSSATATTASGSGTSSSSQSSAYQTSGSQSGGWSASVTSSDGATTSTPVPSTSGSSSSGSGSNNYWIVKNSWTRQWGIDGYIYMSKDRNNNCGIASYAKWPIINN</sequence>
<feature type="domain" description="Cathepsin propeptide inhibitor" evidence="12">
    <location>
        <begin position="34"/>
        <end position="89"/>
    </location>
</feature>
<dbReference type="Pfam" id="PF00112">
    <property type="entry name" value="Peptidase_C1"/>
    <property type="match status" value="2"/>
</dbReference>
<dbReference type="SUPFAM" id="SSF54001">
    <property type="entry name" value="Cysteine proteinases"/>
    <property type="match status" value="1"/>
</dbReference>
<evidence type="ECO:0000256" key="8">
    <source>
        <dbReference type="ARBA" id="ARBA00023228"/>
    </source>
</evidence>
<feature type="region of interest" description="Disordered" evidence="9">
    <location>
        <begin position="304"/>
        <end position="383"/>
    </location>
</feature>
<dbReference type="AlphaFoldDB" id="A0A152A9R5"/>
<dbReference type="InterPro" id="IPR013201">
    <property type="entry name" value="Prot_inhib_I29"/>
</dbReference>
<evidence type="ECO:0000256" key="6">
    <source>
        <dbReference type="ARBA" id="ARBA00023145"/>
    </source>
</evidence>
<dbReference type="SMART" id="SM00645">
    <property type="entry name" value="Pept_C1"/>
    <property type="match status" value="1"/>
</dbReference>
<dbReference type="InterPro" id="IPR039417">
    <property type="entry name" value="Peptidase_C1A_papain-like"/>
</dbReference>
<accession>A0A152A9R5</accession>
<dbReference type="FunFam" id="3.90.70.10:FF:000039">
    <property type="entry name" value="Cysteine proteinase 2, putative"/>
    <property type="match status" value="1"/>
</dbReference>
<dbReference type="PRINTS" id="PR00705">
    <property type="entry name" value="PAPAIN"/>
</dbReference>
<comment type="similarity">
    <text evidence="2">Belongs to the peptidase C1 family.</text>
</comment>
<feature type="signal peptide" evidence="10">
    <location>
        <begin position="1"/>
        <end position="22"/>
    </location>
</feature>
<dbReference type="InterPro" id="IPR000668">
    <property type="entry name" value="Peptidase_C1A_C"/>
</dbReference>
<dbReference type="GO" id="GO:0006508">
    <property type="term" value="P:proteolysis"/>
    <property type="evidence" value="ECO:0007669"/>
    <property type="project" value="UniProtKB-KW"/>
</dbReference>
<evidence type="ECO:0000259" key="12">
    <source>
        <dbReference type="SMART" id="SM00848"/>
    </source>
</evidence>
<feature type="domain" description="Peptidase C1A papain C-terminal" evidence="11">
    <location>
        <begin position="125"/>
        <end position="424"/>
    </location>
</feature>
<feature type="compositionally biased region" description="Polar residues" evidence="9">
    <location>
        <begin position="304"/>
        <end position="318"/>
    </location>
</feature>
<evidence type="ECO:0000256" key="5">
    <source>
        <dbReference type="ARBA" id="ARBA00022807"/>
    </source>
</evidence>
<proteinExistence type="inferred from homology"/>
<dbReference type="Proteomes" id="UP000076078">
    <property type="component" value="Unassembled WGS sequence"/>
</dbReference>
<dbReference type="STRING" id="361077.A0A152A9R5"/>
<dbReference type="GO" id="GO:0008234">
    <property type="term" value="F:cysteine-type peptidase activity"/>
    <property type="evidence" value="ECO:0007669"/>
    <property type="project" value="UniProtKB-KW"/>
</dbReference>
<keyword evidence="5" id="KW-0378">Hydrolase</keyword>
<dbReference type="Pfam" id="PF08246">
    <property type="entry name" value="Inhibitor_I29"/>
    <property type="match status" value="1"/>
</dbReference>
<dbReference type="CDD" id="cd02248">
    <property type="entry name" value="Peptidase_C1A"/>
    <property type="match status" value="1"/>
</dbReference>
<comment type="subcellular location">
    <subcellularLocation>
        <location evidence="1">Lysosome</location>
    </subcellularLocation>
</comment>
<keyword evidence="3" id="KW-0645">Protease</keyword>
<evidence type="ECO:0000256" key="7">
    <source>
        <dbReference type="ARBA" id="ARBA00023157"/>
    </source>
</evidence>
<keyword evidence="4 10" id="KW-0732">Signal</keyword>
<gene>
    <name evidence="13" type="ORF">DLAC_00437</name>
</gene>
<dbReference type="SMART" id="SM00848">
    <property type="entry name" value="Inhibitor_I29"/>
    <property type="match status" value="1"/>
</dbReference>
<dbReference type="Gene3D" id="2.40.50.170">
    <property type="entry name" value="Cysteine proteinases. Chain C"/>
    <property type="match status" value="1"/>
</dbReference>
<dbReference type="PANTHER" id="PTHR12411">
    <property type="entry name" value="CYSTEINE PROTEASE FAMILY C1-RELATED"/>
    <property type="match status" value="1"/>
</dbReference>
<evidence type="ECO:0000259" key="11">
    <source>
        <dbReference type="SMART" id="SM00645"/>
    </source>
</evidence>
<feature type="compositionally biased region" description="Low complexity" evidence="9">
    <location>
        <begin position="319"/>
        <end position="354"/>
    </location>
</feature>
<dbReference type="InterPro" id="IPR038765">
    <property type="entry name" value="Papain-like_cys_pep_sf"/>
</dbReference>
<dbReference type="Gene3D" id="3.90.70.10">
    <property type="entry name" value="Cysteine proteinases"/>
    <property type="match status" value="1"/>
</dbReference>
<dbReference type="InterPro" id="IPR025661">
    <property type="entry name" value="Pept_asp_AS"/>
</dbReference>
<evidence type="ECO:0000256" key="3">
    <source>
        <dbReference type="ARBA" id="ARBA00022670"/>
    </source>
</evidence>